<dbReference type="Pfam" id="PF00496">
    <property type="entry name" value="SBP_bac_5"/>
    <property type="match status" value="1"/>
</dbReference>
<dbReference type="PIRSF" id="PIRSF002741">
    <property type="entry name" value="MppA"/>
    <property type="match status" value="1"/>
</dbReference>
<evidence type="ECO:0000256" key="1">
    <source>
        <dbReference type="ARBA" id="ARBA00004418"/>
    </source>
</evidence>
<dbReference type="PANTHER" id="PTHR30290:SF64">
    <property type="entry name" value="ABC TRANSPORTER PERIPLASMIC BINDING PROTEIN"/>
    <property type="match status" value="1"/>
</dbReference>
<feature type="domain" description="Solute-binding protein family 5" evidence="5">
    <location>
        <begin position="122"/>
        <end position="528"/>
    </location>
</feature>
<dbReference type="Gene3D" id="3.40.190.10">
    <property type="entry name" value="Periplasmic binding protein-like II"/>
    <property type="match status" value="1"/>
</dbReference>
<protein>
    <submittedName>
        <fullName evidence="6">ABC transporter substrate-binding protein</fullName>
    </submittedName>
</protein>
<reference evidence="6 7" key="1">
    <citation type="submission" date="2017-01" db="EMBL/GenBank/DDBJ databases">
        <title>Genome sequence of Rhodovulum viride JA756.</title>
        <authorList>
            <person name="Lakshmi K.V."/>
            <person name="Tushar L.D."/>
            <person name="Sasikala C."/>
            <person name="Venkataramana C."/>
        </authorList>
    </citation>
    <scope>NUCLEOTIDE SEQUENCE [LARGE SCALE GENOMIC DNA]</scope>
    <source>
        <strain evidence="6 7">JA756</strain>
    </source>
</reference>
<feature type="chain" id="PRO_5046878115" evidence="4">
    <location>
        <begin position="28"/>
        <end position="632"/>
    </location>
</feature>
<comment type="subcellular location">
    <subcellularLocation>
        <location evidence="1">Periplasm</location>
    </subcellularLocation>
</comment>
<dbReference type="InterPro" id="IPR039424">
    <property type="entry name" value="SBP_5"/>
</dbReference>
<dbReference type="EMBL" id="MUAV01000021">
    <property type="protein sequence ID" value="RAP40327.1"/>
    <property type="molecule type" value="Genomic_DNA"/>
</dbReference>
<dbReference type="InterPro" id="IPR000914">
    <property type="entry name" value="SBP_5_dom"/>
</dbReference>
<sequence>MPEPRMIRPLAALALTAALAQPLALHAQTAPPAGPASTAQGVVTSHGISTFGDLKYPAGFAHFDYVVPDAPKGGTMSFRGTGASRTFDSLNMFILAGEPAQGMELIYDSLLAPSFDEPDAAYGLLAESVTFPPDRSWAVFRLRPEARFADGSPVTAADVVFTFLTLQQKGAPLYRMALRDLASAEALSPTEVRIAFAEGAPTRDLIGQLGQLPILPAHFYDAVPFERSSLEPPLGSGPYVVSKVEPGKAIAYCRNPAYWAADLPVNVGKDNFDCYRYEYYADETGAFEAFKSGGYIFQEEFSSAIWATAYDFPAVARGWVKRDELPDARPSGAQGFWFNLRRPQFADPRVREAIAMMFNFEWANETLFYGLYQRTDSFWENTALQAEGLPEGAELAVLEKYRDRLPETVFTEPAVSPPVHDAARNLDRRTLRAAGRLLDEAGWTVDDRGQRRDASGQALRVEFVSDSPVFERIVLPYLANLQQLGIEAVNTTVDAAQMQQRLEDFDYDITSTRFVLSLSPSIELRSLFGSEEADAKGSYNLSGLKDPVVDALIEEVIAAPDRDALDVRVRALDRVLRARHIWVPNWYSGKHRIAYWDVFGRPETKPPYDRGVEFWWWDQARYEALRSAGALR</sequence>
<gene>
    <name evidence="6" type="ORF">BYZ73_16090</name>
</gene>
<keyword evidence="3 4" id="KW-0732">Signal</keyword>
<dbReference type="Gene3D" id="3.10.105.10">
    <property type="entry name" value="Dipeptide-binding Protein, Domain 3"/>
    <property type="match status" value="1"/>
</dbReference>
<evidence type="ECO:0000256" key="4">
    <source>
        <dbReference type="SAM" id="SignalP"/>
    </source>
</evidence>
<proteinExistence type="inferred from homology"/>
<evidence type="ECO:0000256" key="2">
    <source>
        <dbReference type="ARBA" id="ARBA00005695"/>
    </source>
</evidence>
<dbReference type="CDD" id="cd08497">
    <property type="entry name" value="MbnE-like"/>
    <property type="match status" value="1"/>
</dbReference>
<accession>A0ABX9DG73</accession>
<evidence type="ECO:0000313" key="7">
    <source>
        <dbReference type="Proteomes" id="UP000248659"/>
    </source>
</evidence>
<organism evidence="6 7">
    <name type="scientific">Rhodovulum viride</name>
    <dbReference type="NCBI Taxonomy" id="1231134"/>
    <lineage>
        <taxon>Bacteria</taxon>
        <taxon>Pseudomonadati</taxon>
        <taxon>Pseudomonadota</taxon>
        <taxon>Alphaproteobacteria</taxon>
        <taxon>Rhodobacterales</taxon>
        <taxon>Paracoccaceae</taxon>
        <taxon>Rhodovulum</taxon>
    </lineage>
</organism>
<dbReference type="SUPFAM" id="SSF53850">
    <property type="entry name" value="Periplasmic binding protein-like II"/>
    <property type="match status" value="1"/>
</dbReference>
<keyword evidence="7" id="KW-1185">Reference proteome</keyword>
<evidence type="ECO:0000256" key="3">
    <source>
        <dbReference type="ARBA" id="ARBA00022729"/>
    </source>
</evidence>
<evidence type="ECO:0000259" key="5">
    <source>
        <dbReference type="Pfam" id="PF00496"/>
    </source>
</evidence>
<dbReference type="PANTHER" id="PTHR30290">
    <property type="entry name" value="PERIPLASMIC BINDING COMPONENT OF ABC TRANSPORTER"/>
    <property type="match status" value="1"/>
</dbReference>
<dbReference type="InterPro" id="IPR030678">
    <property type="entry name" value="Peptide/Ni-bd"/>
</dbReference>
<comment type="caution">
    <text evidence="6">The sequence shown here is derived from an EMBL/GenBank/DDBJ whole genome shotgun (WGS) entry which is preliminary data.</text>
</comment>
<name>A0ABX9DG73_9RHOB</name>
<evidence type="ECO:0000313" key="6">
    <source>
        <dbReference type="EMBL" id="RAP40327.1"/>
    </source>
</evidence>
<dbReference type="Proteomes" id="UP000248659">
    <property type="component" value="Unassembled WGS sequence"/>
</dbReference>
<feature type="signal peptide" evidence="4">
    <location>
        <begin position="1"/>
        <end position="27"/>
    </location>
</feature>
<comment type="similarity">
    <text evidence="2">Belongs to the bacterial solute-binding protein 5 family.</text>
</comment>